<dbReference type="AlphaFoldDB" id="A0AAX3N414"/>
<organism evidence="1 3">
    <name type="scientific">Paenibacillus urinalis</name>
    <dbReference type="NCBI Taxonomy" id="521520"/>
    <lineage>
        <taxon>Bacteria</taxon>
        <taxon>Bacillati</taxon>
        <taxon>Bacillota</taxon>
        <taxon>Bacilli</taxon>
        <taxon>Bacillales</taxon>
        <taxon>Paenibacillaceae</taxon>
        <taxon>Paenibacillus</taxon>
    </lineage>
</organism>
<dbReference type="EMBL" id="CP118108">
    <property type="protein sequence ID" value="WDI04286.1"/>
    <property type="molecule type" value="Genomic_DNA"/>
</dbReference>
<dbReference type="EMBL" id="CP118101">
    <property type="protein sequence ID" value="WDH84603.1"/>
    <property type="molecule type" value="Genomic_DNA"/>
</dbReference>
<dbReference type="CDD" id="cd00198">
    <property type="entry name" value="vWFA"/>
    <property type="match status" value="1"/>
</dbReference>
<evidence type="ECO:0000313" key="4">
    <source>
        <dbReference type="Proteomes" id="UP001221519"/>
    </source>
</evidence>
<dbReference type="SUPFAM" id="SSF53300">
    <property type="entry name" value="vWA-like"/>
    <property type="match status" value="1"/>
</dbReference>
<sequence length="250" mass="27829">MNYTIQASQRTPALIIYLIDISASMNMMMENRRRMDIVYEALSLAIRQMVFRSTKGSRLTPRYRIAILAYSDDVYDLLGGVKGIDEIAAIGSIPDLTPMRFSDSAKAFLQAEKILQAELPFMQDCPAPLICHMTDGVATGEDPEPIARRIMNMSVPDGNVLIENIFISDHLLSAPIPEPRRWTGISQDTELKDEHGEKLKKMSSPLPESYREMLIEADYLLAPGSLMMLPGTCAELVSIGFQMSAATPVR</sequence>
<evidence type="ECO:0000313" key="1">
    <source>
        <dbReference type="EMBL" id="WDH84603.1"/>
    </source>
</evidence>
<dbReference type="InterPro" id="IPR036465">
    <property type="entry name" value="vWFA_dom_sf"/>
</dbReference>
<name>A0AAX3N414_9BACL</name>
<dbReference type="Proteomes" id="UP001221519">
    <property type="component" value="Chromosome"/>
</dbReference>
<dbReference type="Proteomes" id="UP001220962">
    <property type="component" value="Chromosome"/>
</dbReference>
<evidence type="ECO:0000313" key="2">
    <source>
        <dbReference type="EMBL" id="WDI04286.1"/>
    </source>
</evidence>
<reference evidence="1 4" key="1">
    <citation type="submission" date="2023-02" db="EMBL/GenBank/DDBJ databases">
        <title>Pathogen: clinical or host-associated sample.</title>
        <authorList>
            <person name="Hergert J."/>
            <person name="Casey R."/>
            <person name="Wagner J."/>
            <person name="Young E.L."/>
            <person name="Oakeson K.F."/>
        </authorList>
    </citation>
    <scope>NUCLEOTIDE SEQUENCE</scope>
    <source>
        <strain evidence="2 4">2022CK-00829</strain>
        <strain evidence="1">2022CK-00830</strain>
    </source>
</reference>
<proteinExistence type="predicted"/>
<gene>
    <name evidence="1" type="ORF">PUW23_10485</name>
    <name evidence="2" type="ORF">PUW25_10170</name>
</gene>
<dbReference type="RefSeq" id="WP_047909610.1">
    <property type="nucleotide sequence ID" value="NZ_CP118101.1"/>
</dbReference>
<accession>A0AAX3N414</accession>
<keyword evidence="4" id="KW-1185">Reference proteome</keyword>
<protein>
    <submittedName>
        <fullName evidence="1">VWA domain-containing protein</fullName>
    </submittedName>
</protein>
<evidence type="ECO:0000313" key="3">
    <source>
        <dbReference type="Proteomes" id="UP001220962"/>
    </source>
</evidence>
<dbReference type="Gene3D" id="3.40.50.410">
    <property type="entry name" value="von Willebrand factor, type A domain"/>
    <property type="match status" value="1"/>
</dbReference>